<dbReference type="PANTHER" id="PTHR25462:SF296">
    <property type="entry name" value="MEIOTIC P26, ISOFORM F"/>
    <property type="match status" value="1"/>
</dbReference>
<dbReference type="InterPro" id="IPR047153">
    <property type="entry name" value="TRIM45/56/19-like"/>
</dbReference>
<dbReference type="PANTHER" id="PTHR25462">
    <property type="entry name" value="BONUS, ISOFORM C-RELATED"/>
    <property type="match status" value="1"/>
</dbReference>
<feature type="domain" description="B box-type" evidence="2">
    <location>
        <begin position="10"/>
        <end position="57"/>
    </location>
</feature>
<comment type="caution">
    <text evidence="3">The sequence shown here is derived from an EMBL/GenBank/DDBJ whole genome shotgun (WGS) entry which is preliminary data.</text>
</comment>
<dbReference type="SMART" id="SM00336">
    <property type="entry name" value="BBOX"/>
    <property type="match status" value="2"/>
</dbReference>
<evidence type="ECO:0000259" key="2">
    <source>
        <dbReference type="PROSITE" id="PS50119"/>
    </source>
</evidence>
<keyword evidence="1" id="KW-0862">Zinc</keyword>
<dbReference type="InterPro" id="IPR000315">
    <property type="entry name" value="Znf_B-box"/>
</dbReference>
<dbReference type="InterPro" id="IPR011042">
    <property type="entry name" value="6-blade_b-propeller_TolB-like"/>
</dbReference>
<protein>
    <recommendedName>
        <fullName evidence="2">B box-type domain-containing protein</fullName>
    </recommendedName>
</protein>
<evidence type="ECO:0000313" key="4">
    <source>
        <dbReference type="Proteomes" id="UP001217089"/>
    </source>
</evidence>
<dbReference type="CDD" id="cd19757">
    <property type="entry name" value="Bbox1"/>
    <property type="match status" value="1"/>
</dbReference>
<keyword evidence="1" id="KW-0479">Metal-binding</keyword>
<name>A0ABQ9E1I5_TEGGR</name>
<reference evidence="3 4" key="1">
    <citation type="submission" date="2022-12" db="EMBL/GenBank/DDBJ databases">
        <title>Chromosome-level genome of Tegillarca granosa.</title>
        <authorList>
            <person name="Kim J."/>
        </authorList>
    </citation>
    <scope>NUCLEOTIDE SEQUENCE [LARGE SCALE GENOMIC DNA]</scope>
    <source>
        <strain evidence="3">Teg-2019</strain>
        <tissue evidence="3">Adductor muscle</tissue>
    </source>
</reference>
<proteinExistence type="predicted"/>
<dbReference type="Proteomes" id="UP001217089">
    <property type="component" value="Unassembled WGS sequence"/>
</dbReference>
<dbReference type="Gene3D" id="3.30.160.60">
    <property type="entry name" value="Classic Zinc Finger"/>
    <property type="match status" value="1"/>
</dbReference>
<gene>
    <name evidence="3" type="ORF">KUTeg_024822</name>
</gene>
<dbReference type="SUPFAM" id="SSF101898">
    <property type="entry name" value="NHL repeat"/>
    <property type="match status" value="1"/>
</dbReference>
<evidence type="ECO:0000256" key="1">
    <source>
        <dbReference type="PROSITE-ProRule" id="PRU00024"/>
    </source>
</evidence>
<dbReference type="PROSITE" id="PS50119">
    <property type="entry name" value="ZF_BBOX"/>
    <property type="match status" value="2"/>
</dbReference>
<keyword evidence="4" id="KW-1185">Reference proteome</keyword>
<dbReference type="EMBL" id="JARBDR010000923">
    <property type="protein sequence ID" value="KAJ8298291.1"/>
    <property type="molecule type" value="Genomic_DNA"/>
</dbReference>
<sequence length="532" mass="60476">MASEKKVAQVPISKCDVCDRGVDARYYCQECTQEMCKDCQERHLRMISSRNHTIIRIAADKDTPVHQQESSKITCQTHPKETVQMYCLTCTLPICHTCIADKIHKNHDLDKFVNIAEKYKKHLAQLISETKQDISDYHTSLQSVQNSIQHYTQLADRTVSDINKQREQIKSEADKVADDMIREVEHRKFKDVKTMKEEGEKIKKIISDDNELLGPHEEKLHSDTDTCVRDFKTVSSYKKNKTTFSATPLRPPIFVRNDVDGVQDIFGKLKDQTEKIRVVGGKKFNPGGEPIQKPDYKRAPVGTYVNIGTSPTPASTSGNIDTDPIPAVTLSGDVIFKEYRGRTIKMYSSDKFTIVADNLSPYQTRGLCVTSEQDILVCLYNNKNDNKVVRMSFNGQIKQTIQYNKQNKPLFSNPVYVTENINGDICVVDNISAVVVVNKDGQFRFKYPESGKSSHTIDHCYGIACDKLGYILISDVSNSQIHQIDSDGRFVQFVLTRQHGIEDPRGLSIDDKGQLWVCNCLGYEVRVYKYRS</sequence>
<dbReference type="Pfam" id="PF00643">
    <property type="entry name" value="zf-B_box"/>
    <property type="match status" value="1"/>
</dbReference>
<evidence type="ECO:0000313" key="3">
    <source>
        <dbReference type="EMBL" id="KAJ8298291.1"/>
    </source>
</evidence>
<feature type="domain" description="B box-type" evidence="2">
    <location>
        <begin position="70"/>
        <end position="112"/>
    </location>
</feature>
<dbReference type="SUPFAM" id="SSF57845">
    <property type="entry name" value="B-box zinc-binding domain"/>
    <property type="match status" value="1"/>
</dbReference>
<organism evidence="3 4">
    <name type="scientific">Tegillarca granosa</name>
    <name type="common">Malaysian cockle</name>
    <name type="synonym">Anadara granosa</name>
    <dbReference type="NCBI Taxonomy" id="220873"/>
    <lineage>
        <taxon>Eukaryota</taxon>
        <taxon>Metazoa</taxon>
        <taxon>Spiralia</taxon>
        <taxon>Lophotrochozoa</taxon>
        <taxon>Mollusca</taxon>
        <taxon>Bivalvia</taxon>
        <taxon>Autobranchia</taxon>
        <taxon>Pteriomorphia</taxon>
        <taxon>Arcoida</taxon>
        <taxon>Arcoidea</taxon>
        <taxon>Arcidae</taxon>
        <taxon>Tegillarca</taxon>
    </lineage>
</organism>
<keyword evidence="1" id="KW-0863">Zinc-finger</keyword>
<accession>A0ABQ9E1I5</accession>
<dbReference type="Gene3D" id="2.120.10.30">
    <property type="entry name" value="TolB, C-terminal domain"/>
    <property type="match status" value="1"/>
</dbReference>